<dbReference type="AlphaFoldDB" id="A0A0X3U6C5"/>
<evidence type="ECO:0000313" key="1">
    <source>
        <dbReference type="EMBL" id="KUJ81140.1"/>
    </source>
</evidence>
<sequence length="230" mass="26049">MWIEAPAKTSPEGQYTTPVVFIGEELEGKRYVFDPVKFEQAIWAGPETTSDLRLNTRSQGDVRLDAFGYGLHILALQSYPGKHLYPTESAFLKFVRSVGLEGRVNTAQPSVTEDGYVHETYQRYAKTLVRFDGKNQSDKRVGLEKEWVREQVGFRLYSGRKTVENQPAWLYCRPSDGGEVKTALLETDDTGLVHAELPAQSQCLLNAVILRQQADGSWFSEWVSTFFDTK</sequence>
<reference evidence="2" key="1">
    <citation type="submission" date="2015-12" db="EMBL/GenBank/DDBJ databases">
        <authorList>
            <person name="Zhang G."/>
            <person name="Stingl U."/>
        </authorList>
    </citation>
    <scope>NUCLEOTIDE SEQUENCE [LARGE SCALE GENOMIC DNA]</scope>
    <source>
        <strain evidence="2">ZGT108</strain>
    </source>
</reference>
<evidence type="ECO:0000313" key="2">
    <source>
        <dbReference type="Proteomes" id="UP000053690"/>
    </source>
</evidence>
<name>A0A0X3U6C5_9RHOB</name>
<dbReference type="Proteomes" id="UP000053690">
    <property type="component" value="Unassembled WGS sequence"/>
</dbReference>
<keyword evidence="2" id="KW-1185">Reference proteome</keyword>
<protein>
    <submittedName>
        <fullName evidence="1">Uncharacterized protein</fullName>
    </submittedName>
</protein>
<dbReference type="STRING" id="1685378.AVO44_04540"/>
<organism evidence="1 2">
    <name type="scientific">Ruegeria profundi</name>
    <dbReference type="NCBI Taxonomy" id="1685378"/>
    <lineage>
        <taxon>Bacteria</taxon>
        <taxon>Pseudomonadati</taxon>
        <taxon>Pseudomonadota</taxon>
        <taxon>Alphaproteobacteria</taxon>
        <taxon>Rhodobacterales</taxon>
        <taxon>Roseobacteraceae</taxon>
        <taxon>Ruegeria</taxon>
    </lineage>
</organism>
<proteinExistence type="predicted"/>
<dbReference type="EMBL" id="LQBP01000002">
    <property type="protein sequence ID" value="KUJ81140.1"/>
    <property type="molecule type" value="Genomic_DNA"/>
</dbReference>
<accession>A0A0X3U6C5</accession>
<comment type="caution">
    <text evidence="1">The sequence shown here is derived from an EMBL/GenBank/DDBJ whole genome shotgun (WGS) entry which is preliminary data.</text>
</comment>
<gene>
    <name evidence="1" type="ORF">AVO44_04540</name>
</gene>